<reference evidence="4 5" key="1">
    <citation type="submission" date="2020-07" db="EMBL/GenBank/DDBJ databases">
        <title>Sequencing the genomes of 1000 actinobacteria strains.</title>
        <authorList>
            <person name="Klenk H.-P."/>
        </authorList>
    </citation>
    <scope>NUCLEOTIDE SEQUENCE [LARGE SCALE GENOMIC DNA]</scope>
    <source>
        <strain evidence="4 5">DSM 43461</strain>
    </source>
</reference>
<dbReference type="GO" id="GO:0008233">
    <property type="term" value="F:peptidase activity"/>
    <property type="evidence" value="ECO:0007669"/>
    <property type="project" value="UniProtKB-KW"/>
</dbReference>
<dbReference type="GO" id="GO:0006508">
    <property type="term" value="P:proteolysis"/>
    <property type="evidence" value="ECO:0007669"/>
    <property type="project" value="UniProtKB-KW"/>
</dbReference>
<keyword evidence="2" id="KW-0812">Transmembrane</keyword>
<comment type="similarity">
    <text evidence="1">Belongs to the band 7/mec-2 family.</text>
</comment>
<dbReference type="Gene3D" id="3.30.479.30">
    <property type="entry name" value="Band 7 domain"/>
    <property type="match status" value="1"/>
</dbReference>
<dbReference type="Proteomes" id="UP000591272">
    <property type="component" value="Unassembled WGS sequence"/>
</dbReference>
<evidence type="ECO:0000313" key="4">
    <source>
        <dbReference type="EMBL" id="NYE14549.1"/>
    </source>
</evidence>
<dbReference type="PANTHER" id="PTHR10264:SF19">
    <property type="entry name" value="AT06885P-RELATED"/>
    <property type="match status" value="1"/>
</dbReference>
<gene>
    <name evidence="4" type="ORF">BJ999_004845</name>
</gene>
<comment type="caution">
    <text evidence="4">The sequence shown here is derived from an EMBL/GenBank/DDBJ whole genome shotgun (WGS) entry which is preliminary data.</text>
</comment>
<dbReference type="SUPFAM" id="SSF117892">
    <property type="entry name" value="Band 7/SPFH domain"/>
    <property type="match status" value="1"/>
</dbReference>
<keyword evidence="5" id="KW-1185">Reference proteome</keyword>
<evidence type="ECO:0000313" key="5">
    <source>
        <dbReference type="Proteomes" id="UP000591272"/>
    </source>
</evidence>
<accession>A0A7Y9GDQ1</accession>
<dbReference type="InterPro" id="IPR036013">
    <property type="entry name" value="Band_7/SPFH_dom_sf"/>
</dbReference>
<evidence type="ECO:0000256" key="1">
    <source>
        <dbReference type="ARBA" id="ARBA00008164"/>
    </source>
</evidence>
<keyword evidence="2" id="KW-1133">Transmembrane helix</keyword>
<organism evidence="4 5">
    <name type="scientific">Actinomadura citrea</name>
    <dbReference type="NCBI Taxonomy" id="46158"/>
    <lineage>
        <taxon>Bacteria</taxon>
        <taxon>Bacillati</taxon>
        <taxon>Actinomycetota</taxon>
        <taxon>Actinomycetes</taxon>
        <taxon>Streptosporangiales</taxon>
        <taxon>Thermomonosporaceae</taxon>
        <taxon>Actinomadura</taxon>
    </lineage>
</organism>
<dbReference type="PANTHER" id="PTHR10264">
    <property type="entry name" value="BAND 7 PROTEIN-RELATED"/>
    <property type="match status" value="1"/>
</dbReference>
<dbReference type="Pfam" id="PF01145">
    <property type="entry name" value="Band_7"/>
    <property type="match status" value="1"/>
</dbReference>
<evidence type="ECO:0000259" key="3">
    <source>
        <dbReference type="SMART" id="SM00244"/>
    </source>
</evidence>
<feature type="transmembrane region" description="Helical" evidence="2">
    <location>
        <begin position="20"/>
        <end position="40"/>
    </location>
</feature>
<dbReference type="InterPro" id="IPR043202">
    <property type="entry name" value="Band-7_stomatin-like"/>
</dbReference>
<feature type="domain" description="Band 7" evidence="3">
    <location>
        <begin position="35"/>
        <end position="179"/>
    </location>
</feature>
<keyword evidence="2" id="KW-0472">Membrane</keyword>
<sequence>MTEGLPRDQLLPGFLTWTSLALLICLVLITVLAIASLRVVPEGERLVISRLGGPATVRGPGRMLVVPGIDRWVRVPRRWDPLDIWLEAPTRDGVLLRLKAVALISVFDPARYALRPVPEAAAISVIVEGHLRRHVAERRLNELGDLTPGRTPPLTADLDDAVGEWGLKITLLEVVRADVPLVGLHRWLTGDTPVPPT</sequence>
<keyword evidence="4" id="KW-0378">Hydrolase</keyword>
<dbReference type="EMBL" id="JACCBT010000001">
    <property type="protein sequence ID" value="NYE14549.1"/>
    <property type="molecule type" value="Genomic_DNA"/>
</dbReference>
<dbReference type="RefSeq" id="WP_179835401.1">
    <property type="nucleotide sequence ID" value="NZ_BMRD01000027.1"/>
</dbReference>
<name>A0A7Y9GDQ1_9ACTN</name>
<keyword evidence="4" id="KW-0645">Protease</keyword>
<protein>
    <submittedName>
        <fullName evidence="4">Regulator of protease activity HflC (Stomatin/prohibitin superfamily)</fullName>
    </submittedName>
</protein>
<dbReference type="SMART" id="SM00244">
    <property type="entry name" value="PHB"/>
    <property type="match status" value="1"/>
</dbReference>
<dbReference type="InterPro" id="IPR001107">
    <property type="entry name" value="Band_7"/>
</dbReference>
<dbReference type="AlphaFoldDB" id="A0A7Y9GDQ1"/>
<evidence type="ECO:0000256" key="2">
    <source>
        <dbReference type="SAM" id="Phobius"/>
    </source>
</evidence>
<dbReference type="GO" id="GO:0005886">
    <property type="term" value="C:plasma membrane"/>
    <property type="evidence" value="ECO:0007669"/>
    <property type="project" value="InterPro"/>
</dbReference>
<proteinExistence type="inferred from homology"/>